<organism evidence="1 2">
    <name type="scientific">Candidatus Onthousia faecipullorum</name>
    <dbReference type="NCBI Taxonomy" id="2840887"/>
    <lineage>
        <taxon>Bacteria</taxon>
        <taxon>Bacillati</taxon>
        <taxon>Bacillota</taxon>
        <taxon>Bacilli</taxon>
        <taxon>Candidatus Onthousia</taxon>
    </lineage>
</organism>
<evidence type="ECO:0008006" key="3">
    <source>
        <dbReference type="Google" id="ProtNLM"/>
    </source>
</evidence>
<evidence type="ECO:0000313" key="2">
    <source>
        <dbReference type="Proteomes" id="UP000886833"/>
    </source>
</evidence>
<evidence type="ECO:0000313" key="1">
    <source>
        <dbReference type="EMBL" id="HIT38209.1"/>
    </source>
</evidence>
<accession>A0A9D1GDJ5</accession>
<dbReference type="AlphaFoldDB" id="A0A9D1GDJ5"/>
<proteinExistence type="predicted"/>
<dbReference type="Proteomes" id="UP000886833">
    <property type="component" value="Unassembled WGS sequence"/>
</dbReference>
<gene>
    <name evidence="1" type="ORF">IAB59_07030</name>
</gene>
<reference evidence="1" key="1">
    <citation type="submission" date="2020-10" db="EMBL/GenBank/DDBJ databases">
        <authorList>
            <person name="Gilroy R."/>
        </authorList>
    </citation>
    <scope>NUCLEOTIDE SEQUENCE</scope>
    <source>
        <strain evidence="1">CHK195-26880</strain>
    </source>
</reference>
<dbReference type="EMBL" id="DVKQ01000092">
    <property type="protein sequence ID" value="HIT38209.1"/>
    <property type="molecule type" value="Genomic_DNA"/>
</dbReference>
<protein>
    <recommendedName>
        <fullName evidence="3">Phage protein</fullName>
    </recommendedName>
</protein>
<reference evidence="1" key="2">
    <citation type="journal article" date="2021" name="PeerJ">
        <title>Extensive microbial diversity within the chicken gut microbiome revealed by metagenomics and culture.</title>
        <authorList>
            <person name="Gilroy R."/>
            <person name="Ravi A."/>
            <person name="Getino M."/>
            <person name="Pursley I."/>
            <person name="Horton D.L."/>
            <person name="Alikhan N.F."/>
            <person name="Baker D."/>
            <person name="Gharbi K."/>
            <person name="Hall N."/>
            <person name="Watson M."/>
            <person name="Adriaenssens E.M."/>
            <person name="Foster-Nyarko E."/>
            <person name="Jarju S."/>
            <person name="Secka A."/>
            <person name="Antonio M."/>
            <person name="Oren A."/>
            <person name="Chaudhuri R.R."/>
            <person name="La Ragione R."/>
            <person name="Hildebrand F."/>
            <person name="Pallen M.J."/>
        </authorList>
    </citation>
    <scope>NUCLEOTIDE SEQUENCE</scope>
    <source>
        <strain evidence="1">CHK195-26880</strain>
    </source>
</reference>
<sequence length="117" mass="13470">MKDKIIYINYKEKSYPLAFTLNVMEALQEKYGSIDDWASKIDNKDGKEPNIKDIKYSLWLMINEGIEMQNEDNDEKMETVDLNKVGRIITAFGLSNTSENIKNLIIDSTKVDSTKNV</sequence>
<comment type="caution">
    <text evidence="1">The sequence shown here is derived from an EMBL/GenBank/DDBJ whole genome shotgun (WGS) entry which is preliminary data.</text>
</comment>
<name>A0A9D1GDJ5_9FIRM</name>